<dbReference type="EMBL" id="CP022743">
    <property type="protein sequence ID" value="ASU32046.1"/>
    <property type="molecule type" value="Genomic_DNA"/>
</dbReference>
<gene>
    <name evidence="2" type="ORF">MuYL_0143</name>
</gene>
<dbReference type="SUPFAM" id="SSF51206">
    <property type="entry name" value="cAMP-binding domain-like"/>
    <property type="match status" value="1"/>
</dbReference>
<dbReference type="CDD" id="cd00038">
    <property type="entry name" value="CAP_ED"/>
    <property type="match status" value="1"/>
</dbReference>
<accession>A0A223NQG5</accession>
<dbReference type="PROSITE" id="PS50042">
    <property type="entry name" value="CNMP_BINDING_3"/>
    <property type="match status" value="1"/>
</dbReference>
<dbReference type="InterPro" id="IPR018490">
    <property type="entry name" value="cNMP-bd_dom_sf"/>
</dbReference>
<protein>
    <recommendedName>
        <fullName evidence="1">Cyclic nucleotide-binding domain-containing protein</fullName>
    </recommendedName>
</protein>
<dbReference type="InterPro" id="IPR000595">
    <property type="entry name" value="cNMP-bd_dom"/>
</dbReference>
<dbReference type="AlphaFoldDB" id="A0A223NQG5"/>
<dbReference type="Gene3D" id="2.60.120.10">
    <property type="entry name" value="Jelly Rolls"/>
    <property type="match status" value="1"/>
</dbReference>
<evidence type="ECO:0000313" key="3">
    <source>
        <dbReference type="Proteomes" id="UP000215002"/>
    </source>
</evidence>
<dbReference type="KEGG" id="muc:MuYL_0143"/>
<dbReference type="Pfam" id="PF00027">
    <property type="entry name" value="cNMP_binding"/>
    <property type="match status" value="1"/>
</dbReference>
<dbReference type="Proteomes" id="UP000215002">
    <property type="component" value="Chromosome"/>
</dbReference>
<evidence type="ECO:0000313" key="2">
    <source>
        <dbReference type="EMBL" id="ASU32046.1"/>
    </source>
</evidence>
<keyword evidence="3" id="KW-1185">Reference proteome</keyword>
<proteinExistence type="predicted"/>
<dbReference type="InterPro" id="IPR014710">
    <property type="entry name" value="RmlC-like_jellyroll"/>
</dbReference>
<organism evidence="2 3">
    <name type="scientific">Mucilaginibacter xinganensis</name>
    <dbReference type="NCBI Taxonomy" id="1234841"/>
    <lineage>
        <taxon>Bacteria</taxon>
        <taxon>Pseudomonadati</taxon>
        <taxon>Bacteroidota</taxon>
        <taxon>Sphingobacteriia</taxon>
        <taxon>Sphingobacteriales</taxon>
        <taxon>Sphingobacteriaceae</taxon>
        <taxon>Mucilaginibacter</taxon>
    </lineage>
</organism>
<evidence type="ECO:0000259" key="1">
    <source>
        <dbReference type="PROSITE" id="PS50042"/>
    </source>
</evidence>
<dbReference type="OrthoDB" id="792939at2"/>
<feature type="domain" description="Cyclic nucleotide-binding" evidence="1">
    <location>
        <begin position="5"/>
        <end position="112"/>
    </location>
</feature>
<reference evidence="2 3" key="1">
    <citation type="submission" date="2017-08" db="EMBL/GenBank/DDBJ databases">
        <title>Complete genome sequence of Mucilaginibacter sp. strain BJC16-A31.</title>
        <authorList>
            <consortium name="Henan University of Science and Technology"/>
            <person name="You X."/>
        </authorList>
    </citation>
    <scope>NUCLEOTIDE SEQUENCE [LARGE SCALE GENOMIC DNA]</scope>
    <source>
        <strain evidence="2 3">BJC16-A31</strain>
    </source>
</reference>
<sequence>MFSEVLKRTGQYSDGDILLFEQEVKLRKVPKGELLLREGEIARSIFFIKKGAIYQCGPKPGAEKNIIDLHTENDWVLNHKSFISQSPSESIIVAFTESDVLEISIESIHDLINRSPAFLQLNRIIEQATSRLYFFDHSLTPLQKYQYLFENKPQLIQTFPLKFIAGFLKITPETLSRVREKFVKSKSSS</sequence>
<name>A0A223NQG5_9SPHI</name>
<dbReference type="RefSeq" id="WP_094568695.1">
    <property type="nucleotide sequence ID" value="NZ_CP022743.1"/>
</dbReference>